<dbReference type="Gene3D" id="1.10.1740.10">
    <property type="match status" value="1"/>
</dbReference>
<dbReference type="NCBIfam" id="TIGR02479">
    <property type="entry name" value="FliA_WhiG"/>
    <property type="match status" value="1"/>
</dbReference>
<organism evidence="8">
    <name type="scientific">Mesoaciditoga lauensis</name>
    <dbReference type="NCBI Taxonomy" id="1495039"/>
    <lineage>
        <taxon>Bacteria</taxon>
        <taxon>Thermotogati</taxon>
        <taxon>Thermotogota</taxon>
        <taxon>Thermotogae</taxon>
        <taxon>Mesoaciditogales</taxon>
        <taxon>Mesoaciditogaceae</taxon>
        <taxon>Mesoaciditoga</taxon>
    </lineage>
</organism>
<evidence type="ECO:0000313" key="8">
    <source>
        <dbReference type="EMBL" id="HGE75550.1"/>
    </source>
</evidence>
<sequence>MLEDYLNRQELVKEYMPFVRKIAYDLVKSLPPSVSVEDLIQEGALGLIGAVERFDPQRNVKLSTYVMSRIKGAMLDYLRTIDWMPRTLRKQMKAIENKKIELMDLNPQESFENMNEEIAKALDMDSKDVELVEREISRNQVLSLDKYLFDEENEESIVSEDETPKEVFEKIELMDKLQRIIESLTEREKMILSLYYEKDLTFKEIAEVLDVSESRICQIHSTILTKIKGMMKEVI</sequence>
<dbReference type="PIRSF" id="PIRSF000770">
    <property type="entry name" value="RNA_pol_sigma-SigE/K"/>
    <property type="match status" value="1"/>
</dbReference>
<proteinExistence type="inferred from homology"/>
<dbReference type="Pfam" id="PF04542">
    <property type="entry name" value="Sigma70_r2"/>
    <property type="match status" value="1"/>
</dbReference>
<dbReference type="GO" id="GO:0003677">
    <property type="term" value="F:DNA binding"/>
    <property type="evidence" value="ECO:0007669"/>
    <property type="project" value="UniProtKB-KW"/>
</dbReference>
<name>A0A7V3RF81_9BACT</name>
<evidence type="ECO:0000256" key="1">
    <source>
        <dbReference type="ARBA" id="ARBA00023015"/>
    </source>
</evidence>
<gene>
    <name evidence="8" type="ORF">ENX73_05445</name>
</gene>
<dbReference type="Gene3D" id="1.20.140.160">
    <property type="match status" value="1"/>
</dbReference>
<dbReference type="NCBIfam" id="TIGR02937">
    <property type="entry name" value="sigma70-ECF"/>
    <property type="match status" value="1"/>
</dbReference>
<dbReference type="AlphaFoldDB" id="A0A7V3RF81"/>
<evidence type="ECO:0000256" key="5">
    <source>
        <dbReference type="RuleBase" id="RU362124"/>
    </source>
</evidence>
<feature type="domain" description="RNA polymerase sigma-70" evidence="6">
    <location>
        <begin position="38"/>
        <end position="51"/>
    </location>
</feature>
<evidence type="ECO:0000256" key="2">
    <source>
        <dbReference type="ARBA" id="ARBA00023082"/>
    </source>
</evidence>
<dbReference type="PANTHER" id="PTHR30385:SF7">
    <property type="entry name" value="RNA POLYMERASE SIGMA FACTOR FLIA"/>
    <property type="match status" value="1"/>
</dbReference>
<dbReference type="SUPFAM" id="SSF88946">
    <property type="entry name" value="Sigma2 domain of RNA polymerase sigma factors"/>
    <property type="match status" value="1"/>
</dbReference>
<dbReference type="PROSITE" id="PS00716">
    <property type="entry name" value="SIGMA70_2"/>
    <property type="match status" value="1"/>
</dbReference>
<dbReference type="PRINTS" id="PR00046">
    <property type="entry name" value="SIGMA70FCT"/>
</dbReference>
<dbReference type="PROSITE" id="PS00715">
    <property type="entry name" value="SIGMA70_1"/>
    <property type="match status" value="1"/>
</dbReference>
<dbReference type="InterPro" id="IPR013325">
    <property type="entry name" value="RNA_pol_sigma_r2"/>
</dbReference>
<dbReference type="CDD" id="cd06171">
    <property type="entry name" value="Sigma70_r4"/>
    <property type="match status" value="1"/>
</dbReference>
<accession>A0A7V3RF81</accession>
<dbReference type="EMBL" id="DTPE01000212">
    <property type="protein sequence ID" value="HGE75550.1"/>
    <property type="molecule type" value="Genomic_DNA"/>
</dbReference>
<evidence type="ECO:0000256" key="4">
    <source>
        <dbReference type="ARBA" id="ARBA00023163"/>
    </source>
</evidence>
<comment type="caution">
    <text evidence="8">The sequence shown here is derived from an EMBL/GenBank/DDBJ whole genome shotgun (WGS) entry which is preliminary data.</text>
</comment>
<keyword evidence="3 5" id="KW-0238">DNA-binding</keyword>
<protein>
    <recommendedName>
        <fullName evidence="5">RNA polymerase sigma factor</fullName>
    </recommendedName>
</protein>
<dbReference type="InterPro" id="IPR007627">
    <property type="entry name" value="RNA_pol_sigma70_r2"/>
</dbReference>
<dbReference type="Pfam" id="PF04545">
    <property type="entry name" value="Sigma70_r4"/>
    <property type="match status" value="1"/>
</dbReference>
<dbReference type="SUPFAM" id="SSF88659">
    <property type="entry name" value="Sigma3 and sigma4 domains of RNA polymerase sigma factors"/>
    <property type="match status" value="1"/>
</dbReference>
<dbReference type="InterPro" id="IPR000943">
    <property type="entry name" value="RNA_pol_sigma70"/>
</dbReference>
<feature type="domain" description="RNA polymerase sigma-70" evidence="7">
    <location>
        <begin position="201"/>
        <end position="227"/>
    </location>
</feature>
<keyword evidence="4 5" id="KW-0804">Transcription</keyword>
<dbReference type="InterPro" id="IPR007630">
    <property type="entry name" value="RNA_pol_sigma70_r4"/>
</dbReference>
<dbReference type="NCBIfam" id="NF005413">
    <property type="entry name" value="PRK06986.1"/>
    <property type="match status" value="1"/>
</dbReference>
<dbReference type="PANTHER" id="PTHR30385">
    <property type="entry name" value="SIGMA FACTOR F FLAGELLAR"/>
    <property type="match status" value="1"/>
</dbReference>
<keyword evidence="2 5" id="KW-0731">Sigma factor</keyword>
<evidence type="ECO:0000259" key="6">
    <source>
        <dbReference type="PROSITE" id="PS00715"/>
    </source>
</evidence>
<dbReference type="GO" id="GO:0006352">
    <property type="term" value="P:DNA-templated transcription initiation"/>
    <property type="evidence" value="ECO:0007669"/>
    <property type="project" value="InterPro"/>
</dbReference>
<comment type="function">
    <text evidence="5">Sigma factors are initiation factors that promote the attachment of RNA polymerase to specific initiation sites and are then released.</text>
</comment>
<comment type="similarity">
    <text evidence="5">Belongs to the sigma-70 factor family.</text>
</comment>
<dbReference type="InterPro" id="IPR013324">
    <property type="entry name" value="RNA_pol_sigma_r3/r4-like"/>
</dbReference>
<dbReference type="InterPro" id="IPR012845">
    <property type="entry name" value="RNA_pol_sigma_FliA_WhiG"/>
</dbReference>
<evidence type="ECO:0000259" key="7">
    <source>
        <dbReference type="PROSITE" id="PS00716"/>
    </source>
</evidence>
<dbReference type="GO" id="GO:0003899">
    <property type="term" value="F:DNA-directed RNA polymerase activity"/>
    <property type="evidence" value="ECO:0007669"/>
    <property type="project" value="InterPro"/>
</dbReference>
<evidence type="ECO:0000256" key="3">
    <source>
        <dbReference type="ARBA" id="ARBA00023125"/>
    </source>
</evidence>
<keyword evidence="1 5" id="KW-0805">Transcription regulation</keyword>
<dbReference type="GO" id="GO:0016987">
    <property type="term" value="F:sigma factor activity"/>
    <property type="evidence" value="ECO:0007669"/>
    <property type="project" value="UniProtKB-KW"/>
</dbReference>
<reference evidence="8" key="1">
    <citation type="journal article" date="2020" name="mSystems">
        <title>Genome- and Community-Level Interaction Insights into Carbon Utilization and Element Cycling Functions of Hydrothermarchaeota in Hydrothermal Sediment.</title>
        <authorList>
            <person name="Zhou Z."/>
            <person name="Liu Y."/>
            <person name="Xu W."/>
            <person name="Pan J."/>
            <person name="Luo Z.H."/>
            <person name="Li M."/>
        </authorList>
    </citation>
    <scope>NUCLEOTIDE SEQUENCE [LARGE SCALE GENOMIC DNA]</scope>
    <source>
        <strain evidence="8">SpSt-966</strain>
    </source>
</reference>
<dbReference type="InterPro" id="IPR014284">
    <property type="entry name" value="RNA_pol_sigma-70_dom"/>
</dbReference>